<accession>A0A2V3IKK7</accession>
<name>A0A2V3IKK7_9FLOR</name>
<sequence>MAPSPNQRIPLSRPPSSDVIHHVATGTAKVAINAAVAFATVATVSLAATPFTAVTDAVLNTIITVRQQASGGKSGGSKHFYDKFDGSGGRSGETECQNDGSGMHIDCNFGGDKSGDKSAIDHSSGVTGDNNVGDTGSGENAGDGNVGWASSRGSGTVTGFIGEPMHIVQHACCNLSHVVSETALEVALQTYHKVTSRGPSAIIVLSGWQ</sequence>
<evidence type="ECO:0000256" key="1">
    <source>
        <dbReference type="SAM" id="MobiDB-lite"/>
    </source>
</evidence>
<evidence type="ECO:0000313" key="2">
    <source>
        <dbReference type="EMBL" id="PXF42579.1"/>
    </source>
</evidence>
<organism evidence="2 3">
    <name type="scientific">Gracilariopsis chorda</name>
    <dbReference type="NCBI Taxonomy" id="448386"/>
    <lineage>
        <taxon>Eukaryota</taxon>
        <taxon>Rhodophyta</taxon>
        <taxon>Florideophyceae</taxon>
        <taxon>Rhodymeniophycidae</taxon>
        <taxon>Gracilariales</taxon>
        <taxon>Gracilariaceae</taxon>
        <taxon>Gracilariopsis</taxon>
    </lineage>
</organism>
<gene>
    <name evidence="2" type="ORF">BWQ96_07674</name>
</gene>
<proteinExistence type="predicted"/>
<reference evidence="2 3" key="1">
    <citation type="journal article" date="2018" name="Mol. Biol. Evol.">
        <title>Analysis of the draft genome of the red seaweed Gracilariopsis chorda provides insights into genome size evolution in Rhodophyta.</title>
        <authorList>
            <person name="Lee J."/>
            <person name="Yang E.C."/>
            <person name="Graf L."/>
            <person name="Yang J.H."/>
            <person name="Qiu H."/>
            <person name="Zel Zion U."/>
            <person name="Chan C.X."/>
            <person name="Stephens T.G."/>
            <person name="Weber A.P.M."/>
            <person name="Boo G.H."/>
            <person name="Boo S.M."/>
            <person name="Kim K.M."/>
            <person name="Shin Y."/>
            <person name="Jung M."/>
            <person name="Lee S.J."/>
            <person name="Yim H.S."/>
            <person name="Lee J.H."/>
            <person name="Bhattacharya D."/>
            <person name="Yoon H.S."/>
        </authorList>
    </citation>
    <scope>NUCLEOTIDE SEQUENCE [LARGE SCALE GENOMIC DNA]</scope>
    <source>
        <strain evidence="2 3">SKKU-2015</strain>
        <tissue evidence="2">Whole body</tissue>
    </source>
</reference>
<protein>
    <submittedName>
        <fullName evidence="2">Uncharacterized protein</fullName>
    </submittedName>
</protein>
<feature type="compositionally biased region" description="Gly residues" evidence="1">
    <location>
        <begin position="135"/>
        <end position="145"/>
    </location>
</feature>
<dbReference type="EMBL" id="NBIV01000157">
    <property type="protein sequence ID" value="PXF42579.1"/>
    <property type="molecule type" value="Genomic_DNA"/>
</dbReference>
<comment type="caution">
    <text evidence="2">The sequence shown here is derived from an EMBL/GenBank/DDBJ whole genome shotgun (WGS) entry which is preliminary data.</text>
</comment>
<feature type="region of interest" description="Disordered" evidence="1">
    <location>
        <begin position="116"/>
        <end position="148"/>
    </location>
</feature>
<feature type="compositionally biased region" description="Polar residues" evidence="1">
    <location>
        <begin position="124"/>
        <end position="134"/>
    </location>
</feature>
<evidence type="ECO:0000313" key="3">
    <source>
        <dbReference type="Proteomes" id="UP000247409"/>
    </source>
</evidence>
<keyword evidence="3" id="KW-1185">Reference proteome</keyword>
<dbReference type="AlphaFoldDB" id="A0A2V3IKK7"/>
<dbReference type="Proteomes" id="UP000247409">
    <property type="component" value="Unassembled WGS sequence"/>
</dbReference>